<dbReference type="EMBL" id="DVNZ01000235">
    <property type="protein sequence ID" value="HIU94977.1"/>
    <property type="molecule type" value="Genomic_DNA"/>
</dbReference>
<evidence type="ECO:0000256" key="7">
    <source>
        <dbReference type="ARBA" id="ARBA00022842"/>
    </source>
</evidence>
<keyword evidence="7" id="KW-0460">Magnesium</keyword>
<dbReference type="PROSITE" id="PS51749">
    <property type="entry name" value="HNH_CAS9"/>
    <property type="match status" value="1"/>
</dbReference>
<dbReference type="Pfam" id="PF16595">
    <property type="entry name" value="Cas9_PI"/>
    <property type="match status" value="1"/>
</dbReference>
<dbReference type="Gene3D" id="1.10.30.50">
    <property type="match status" value="1"/>
</dbReference>
<keyword evidence="5 13" id="KW-0255">Endonuclease</keyword>
<dbReference type="InterPro" id="IPR028629">
    <property type="entry name" value="Cas9"/>
</dbReference>
<dbReference type="GO" id="GO:0051607">
    <property type="term" value="P:defense response to virus"/>
    <property type="evidence" value="ECO:0007669"/>
    <property type="project" value="UniProtKB-UniRule"/>
</dbReference>
<feature type="active site" description="Proton acceptor for HNH nuclease domain" evidence="13">
    <location>
        <position position="858"/>
    </location>
</feature>
<dbReference type="InterPro" id="IPR003615">
    <property type="entry name" value="HNH_nuc"/>
</dbReference>
<dbReference type="Pfam" id="PF13395">
    <property type="entry name" value="HNH_4"/>
    <property type="match status" value="1"/>
</dbReference>
<dbReference type="NCBIfam" id="TIGR01865">
    <property type="entry name" value="cas_Csn1"/>
    <property type="match status" value="1"/>
</dbReference>
<dbReference type="InterPro" id="IPR055228">
    <property type="entry name" value="Cas9_RuvC"/>
</dbReference>
<evidence type="ECO:0000256" key="10">
    <source>
        <dbReference type="ARBA" id="ARBA00023125"/>
    </source>
</evidence>
<proteinExistence type="inferred from homology"/>
<feature type="active site" description="For RuvC-like nuclease domain" evidence="13">
    <location>
        <position position="14"/>
    </location>
</feature>
<comment type="function">
    <text evidence="13">CRISPR (clustered regularly interspaced short palindromic repeat) is an adaptive immune system that provides protection against mobile genetic elements (viruses, transposable elements and conjugative plasmids). CRISPR clusters contain spacers, sequences complementary to antecedent mobile elements, and target invading nucleic acids. CRISPR clusters are transcribed and processed into CRISPR RNA (crRNA). In type II CRISPR systems correct processing of pre-crRNA requires a trans-encoded small RNA (tracrRNA), endogenous ribonuclease 3 (rnc) and this protein. The tracrRNA serves as a guide for ribonuclease 3-aided processing of pre-crRNA. Subsequently Cas9/crRNA/tracrRNA endonucleolytically cleaves linear or circular dsDNA target complementary to the spacer; Cas9 is inactive in the absence of the 2 guide RNAs (gRNA). Cas9 recognizes the protospacer adjacent motif (PAM) in the CRISPR repeat sequences to help distinguish self versus nonself, as targets within the bacterial CRISPR locus do not have PAMs. PAM recognition is also required for catalytic activity.</text>
</comment>
<evidence type="ECO:0000256" key="5">
    <source>
        <dbReference type="ARBA" id="ARBA00022759"/>
    </source>
</evidence>
<dbReference type="GO" id="GO:0003723">
    <property type="term" value="F:RNA binding"/>
    <property type="evidence" value="ECO:0007669"/>
    <property type="project" value="UniProtKB-UniRule"/>
</dbReference>
<dbReference type="InterPro" id="IPR032240">
    <property type="entry name" value="Cas9_REC"/>
</dbReference>
<dbReference type="InterPro" id="IPR032237">
    <property type="entry name" value="Cas9_PI"/>
</dbReference>
<evidence type="ECO:0000256" key="4">
    <source>
        <dbReference type="ARBA" id="ARBA00022723"/>
    </source>
</evidence>
<keyword evidence="8 13" id="KW-0694">RNA-binding</keyword>
<evidence type="ECO:0000256" key="12">
    <source>
        <dbReference type="ARBA" id="ARBA00046380"/>
    </source>
</evidence>
<keyword evidence="10 13" id="KW-0238">DNA-binding</keyword>
<feature type="domain" description="HNH Cas9-type" evidence="14">
    <location>
        <begin position="781"/>
        <end position="939"/>
    </location>
</feature>
<dbReference type="Proteomes" id="UP000824128">
    <property type="component" value="Unassembled WGS sequence"/>
</dbReference>
<keyword evidence="6 13" id="KW-0378">Hydrolase</keyword>
<comment type="caution">
    <text evidence="13">Lacks conserved residue(s) required for the propagation of feature annotation.</text>
</comment>
<dbReference type="GO" id="GO:0046872">
    <property type="term" value="F:metal ion binding"/>
    <property type="evidence" value="ECO:0007669"/>
    <property type="project" value="UniProtKB-UniRule"/>
</dbReference>
<evidence type="ECO:0000256" key="9">
    <source>
        <dbReference type="ARBA" id="ARBA00023118"/>
    </source>
</evidence>
<dbReference type="InterPro" id="IPR032239">
    <property type="entry name" value="Cas9-BH"/>
</dbReference>
<evidence type="ECO:0000256" key="11">
    <source>
        <dbReference type="ARBA" id="ARBA00023211"/>
    </source>
</evidence>
<dbReference type="Pfam" id="PF16593">
    <property type="entry name" value="Cas9-BH"/>
    <property type="match status" value="1"/>
</dbReference>
<comment type="similarity">
    <text evidence="2">Belongs to the CRISPR-associated protein Cas9 family. Subtype II-A subfamily.</text>
</comment>
<evidence type="ECO:0000256" key="6">
    <source>
        <dbReference type="ARBA" id="ARBA00022801"/>
    </source>
</evidence>
<evidence type="ECO:0000256" key="13">
    <source>
        <dbReference type="HAMAP-Rule" id="MF_01480"/>
    </source>
</evidence>
<comment type="similarity">
    <text evidence="13">Belongs to the CRISPR-associated Cas9 family.</text>
</comment>
<evidence type="ECO:0000313" key="15">
    <source>
        <dbReference type="EMBL" id="HIU94977.1"/>
    </source>
</evidence>
<sequence length="1355" mass="152719">MEVQQSRAYYLGLDCGTDSVGYAAADTDYALLRSGGEPVIGVTTFDGAVTAQERRAYRVTRRRLQRRRQRVQLVQELFAPAIAAVDAQFFLRLRESALYRDDRRIGGDAIPRALQKPYPTIHHLLVELMESDEPHDVRLVYAACAWLVAHRGHFLSNVSEDDLGAVLDVRGAYDALMEYFPGEKPWDCGAEAFGAALREKLNVRAKEARLRELLFAGKKPPDLVYDPDDPDAPRYSRAKMLTLLSGGRVKPGELFVHRSAEYEQIGSFSLGGKEEELAAALAQLGDDAELVLRLKALFDWAVLTDVLQGEPCISRAKVRVYEQHRADLAFLKALLRKYAPEKYDAVFNGTGKEANYAAYSRHAPSRGAAPEAYAAREAFSEFLKKQVRDLPVSQDDRPAYEDMLARLDTCSFLPRQRSTDNRVIPRQLYAYELRAILARAERYLPFLAERDADGLSVSDKIVSVFNFRIPYFVGPLDPRSSHAWLTRKAGRIYPWNFESMVDLDRSEDAFIRRMTGRCSYLPGEPVLPKNALCYAKFTVLNEINPLKVNGAPLTPAQKQAVYTGLFEKRQRVTLKALREFLLSEGYMQRGDTLSGVDEAGIKSALRPQLAFRRLLEKGLLTQEQAEQIIERLACTEDRMRLRRYLTREFPHLPEADVNYLARLPFKDFGRLSRRFLCGLEGANRETGEVYTVLQAMWETNCTLMELLSDRFTFAEAVQQEAQAYYAAHPQTLEARMDSLYLSPAVRRPIHRALAIVKDVVKAAGGPPSRIFIEMARGAAEQQKGRRTVSRKEQLLALYRKFGDVEVRALREQLEAKEENDLQSEKLFLYFMQLGRCMYSGQPISLDALFADKRYDIDHIRPQSRVKDDSVWNNKALCLAELNGNKGDTYPIRADIRQRMTPFWSLLHSRGLMSDEKYRRLTRATPFTEEELMGFIQRQLVETRQSTKALATLLAERYPGTEIVYVKAGLVSDFRHEFNLLKCRAVNDLHHGKDAYLNIVVGNVYHERFSRQFFRLDQPYTLKTRELFSHRVMSGGRCVWRGGEDVARVRAIVQKDALHITRFAFCRHGGLFDQQPRRAGSSDELLPRKAGLPVERYGGYRRPTASFFVLARYAAGRRGGLMVVPIDLMAAPRFLSGGAEAEAAVRAALEGVLKQPVDAVSLPLGGRILRVNTVFSLDGFRVALTGKSGGGRQLLISPLMPLRLGPELERYVKRLESFQKKRADNPVLRLDPGFDRLTPEEDLALYDALRQKLAAWPYSKRPAGQSVAEALDAGRERFLALAPEARAAQLLALLPVFGRSGAGCNLTAIGGAANVGVPTLSWALVNWKKAYDDVRIIDQSASGLFAAASMNLLELL</sequence>
<comment type="subunit">
    <text evidence="12 13">Monomer. Binds crRNA and tracrRNA.</text>
</comment>
<evidence type="ECO:0000313" key="16">
    <source>
        <dbReference type="Proteomes" id="UP000824128"/>
    </source>
</evidence>
<evidence type="ECO:0000256" key="1">
    <source>
        <dbReference type="ARBA" id="ARBA00001946"/>
    </source>
</evidence>
<dbReference type="Pfam" id="PF22702">
    <property type="entry name" value="Cas9_RuvC"/>
    <property type="match status" value="1"/>
</dbReference>
<comment type="domain">
    <text evidence="13">Has 2 endonuclease domains. The discontinuous RuvC-like domain cleaves the target DNA noncomplementary to crRNA while the HNH nuclease domain cleaves the target DNA complementary to crRNA.</text>
</comment>
<name>A0A9D1SU65_9FIRM</name>
<dbReference type="InterPro" id="IPR033114">
    <property type="entry name" value="HNH_CAS9"/>
</dbReference>
<accession>A0A9D1SU65</accession>
<dbReference type="GO" id="GO:0003677">
    <property type="term" value="F:DNA binding"/>
    <property type="evidence" value="ECO:0007669"/>
    <property type="project" value="UniProtKB-UniRule"/>
</dbReference>
<keyword evidence="3 13" id="KW-0540">Nuclease</keyword>
<evidence type="ECO:0000259" key="14">
    <source>
        <dbReference type="PROSITE" id="PS51749"/>
    </source>
</evidence>
<evidence type="ECO:0000256" key="8">
    <source>
        <dbReference type="ARBA" id="ARBA00022884"/>
    </source>
</evidence>
<gene>
    <name evidence="13 15" type="primary">cas9</name>
    <name evidence="15" type="ORF">IAD24_07470</name>
</gene>
<dbReference type="HAMAP" id="MF_01480">
    <property type="entry name" value="Cas9"/>
    <property type="match status" value="1"/>
</dbReference>
<keyword evidence="11" id="KW-0464">Manganese</keyword>
<organism evidence="15 16">
    <name type="scientific">Candidatus Aphodomorpha intestinavium</name>
    <dbReference type="NCBI Taxonomy" id="2840672"/>
    <lineage>
        <taxon>Bacteria</taxon>
        <taxon>Bacillati</taxon>
        <taxon>Bacillota</taxon>
        <taxon>Clostridia</taxon>
        <taxon>Eubacteriales</taxon>
        <taxon>Candidatus Aphodomorpha</taxon>
    </lineage>
</organism>
<reference evidence="15" key="2">
    <citation type="journal article" date="2021" name="PeerJ">
        <title>Extensive microbial diversity within the chicken gut microbiome revealed by metagenomics and culture.</title>
        <authorList>
            <person name="Gilroy R."/>
            <person name="Ravi A."/>
            <person name="Getino M."/>
            <person name="Pursley I."/>
            <person name="Horton D.L."/>
            <person name="Alikhan N.F."/>
            <person name="Baker D."/>
            <person name="Gharbi K."/>
            <person name="Hall N."/>
            <person name="Watson M."/>
            <person name="Adriaenssens E.M."/>
            <person name="Foster-Nyarko E."/>
            <person name="Jarju S."/>
            <person name="Secka A."/>
            <person name="Antonio M."/>
            <person name="Oren A."/>
            <person name="Chaudhuri R.R."/>
            <person name="La Ragione R."/>
            <person name="Hildebrand F."/>
            <person name="Pallen M.J."/>
        </authorList>
    </citation>
    <scope>NUCLEOTIDE SEQUENCE</scope>
    <source>
        <strain evidence="15">ChiGjej2B2-16831</strain>
    </source>
</reference>
<protein>
    <recommendedName>
        <fullName evidence="13">CRISPR-associated endonuclease Cas9</fullName>
        <ecNumber evidence="13">3.1.-.-</ecNumber>
    </recommendedName>
</protein>
<dbReference type="EC" id="3.1.-.-" evidence="13"/>
<dbReference type="Pfam" id="PF16592">
    <property type="entry name" value="Cas9_REC"/>
    <property type="match status" value="1"/>
</dbReference>
<dbReference type="GO" id="GO:0004519">
    <property type="term" value="F:endonuclease activity"/>
    <property type="evidence" value="ECO:0007669"/>
    <property type="project" value="UniProtKB-UniRule"/>
</dbReference>
<comment type="cofactor">
    <cofactor evidence="1">
        <name>Mg(2+)</name>
        <dbReference type="ChEBI" id="CHEBI:18420"/>
    </cofactor>
</comment>
<reference evidence="15" key="1">
    <citation type="submission" date="2020-10" db="EMBL/GenBank/DDBJ databases">
        <authorList>
            <person name="Gilroy R."/>
        </authorList>
    </citation>
    <scope>NUCLEOTIDE SEQUENCE</scope>
    <source>
        <strain evidence="15">ChiGjej2B2-16831</strain>
    </source>
</reference>
<keyword evidence="9 13" id="KW-0051">Antiviral defense</keyword>
<evidence type="ECO:0000256" key="3">
    <source>
        <dbReference type="ARBA" id="ARBA00022722"/>
    </source>
</evidence>
<evidence type="ECO:0000256" key="2">
    <source>
        <dbReference type="ARBA" id="ARBA00005244"/>
    </source>
</evidence>
<dbReference type="GO" id="GO:0043571">
    <property type="term" value="P:maintenance of CRISPR repeat elements"/>
    <property type="evidence" value="ECO:0007669"/>
    <property type="project" value="UniProtKB-UniRule"/>
</dbReference>
<dbReference type="GO" id="GO:0016787">
    <property type="term" value="F:hydrolase activity"/>
    <property type="evidence" value="ECO:0007669"/>
    <property type="project" value="UniProtKB-KW"/>
</dbReference>
<comment type="caution">
    <text evidence="15">The sequence shown here is derived from an EMBL/GenBank/DDBJ whole genome shotgun (WGS) entry which is preliminary data.</text>
</comment>
<keyword evidence="4" id="KW-0479">Metal-binding</keyword>